<keyword evidence="3 7" id="KW-0694">RNA-binding</keyword>
<dbReference type="InterPro" id="IPR019926">
    <property type="entry name" value="Ribosomal_uL3_CS"/>
</dbReference>
<evidence type="ECO:0000313" key="13">
    <source>
        <dbReference type="Proteomes" id="UP000576225"/>
    </source>
</evidence>
<keyword evidence="4 7" id="KW-0689">Ribosomal protein</keyword>
<comment type="function">
    <text evidence="7 9">One of the primary rRNA binding proteins, it binds directly near the 3'-end of the 23S rRNA, where it nucleates assembly of the 50S subunit.</text>
</comment>
<sequence>MKGLIGRKVGMTQVYDEKGVLIPVTVVQAGPCVVTDVKTVERDGYSAVQLGFGERKAKNVTKARAGHLAKAGVTGDKLPSVLREIRTAAGDEAPAPGTVLNADVFEANDYLDVVGTTKGRGFQGVVRRYRFGGGRASHGGVWTRRTGSIGCCEWPGNVIKGKRMPGHMGNVPRTVQNLQVVRVMAEDNVLLVKGAIPGANGGILLIRSAIKKQTGAKK</sequence>
<protein>
    <recommendedName>
        <fullName evidence="6 7">Large ribosomal subunit protein uL3</fullName>
    </recommendedName>
</protein>
<dbReference type="InterPro" id="IPR000597">
    <property type="entry name" value="Ribosomal_uL3"/>
</dbReference>
<dbReference type="FunFam" id="3.30.160.810:FF:000001">
    <property type="entry name" value="50S ribosomal protein L3"/>
    <property type="match status" value="1"/>
</dbReference>
<evidence type="ECO:0000256" key="8">
    <source>
        <dbReference type="RuleBase" id="RU003905"/>
    </source>
</evidence>
<dbReference type="NCBIfam" id="TIGR03625">
    <property type="entry name" value="L3_bact"/>
    <property type="match status" value="1"/>
</dbReference>
<keyword evidence="12" id="KW-1185">Reference proteome</keyword>
<keyword evidence="2 7" id="KW-0699">rRNA-binding</keyword>
<accession>A0A2U1APW1</accession>
<keyword evidence="5 7" id="KW-0687">Ribonucleoprotein</keyword>
<comment type="caution">
    <text evidence="11">The sequence shown here is derived from an EMBL/GenBank/DDBJ whole genome shotgun (WGS) entry which is preliminary data.</text>
</comment>
<dbReference type="GO" id="GO:0003735">
    <property type="term" value="F:structural constituent of ribosome"/>
    <property type="evidence" value="ECO:0007669"/>
    <property type="project" value="UniProtKB-UniRule"/>
</dbReference>
<dbReference type="RefSeq" id="WP_116885055.1">
    <property type="nucleotide sequence ID" value="NZ_CABMMC010000081.1"/>
</dbReference>
<dbReference type="Gene3D" id="2.40.30.10">
    <property type="entry name" value="Translation factors"/>
    <property type="match status" value="1"/>
</dbReference>
<dbReference type="GeneID" id="78296343"/>
<dbReference type="GO" id="GO:0019843">
    <property type="term" value="F:rRNA binding"/>
    <property type="evidence" value="ECO:0007669"/>
    <property type="project" value="UniProtKB-UniRule"/>
</dbReference>
<evidence type="ECO:0000256" key="3">
    <source>
        <dbReference type="ARBA" id="ARBA00022884"/>
    </source>
</evidence>
<evidence type="ECO:0000256" key="9">
    <source>
        <dbReference type="RuleBase" id="RU003906"/>
    </source>
</evidence>
<evidence type="ECO:0000313" key="11">
    <source>
        <dbReference type="EMBL" id="PVY38436.1"/>
    </source>
</evidence>
<dbReference type="EMBL" id="JABAEW010000011">
    <property type="protein sequence ID" value="NMD86430.1"/>
    <property type="molecule type" value="Genomic_DNA"/>
</dbReference>
<evidence type="ECO:0000313" key="12">
    <source>
        <dbReference type="Proteomes" id="UP000245959"/>
    </source>
</evidence>
<evidence type="ECO:0000313" key="10">
    <source>
        <dbReference type="EMBL" id="NMD86430.1"/>
    </source>
</evidence>
<dbReference type="PROSITE" id="PS00474">
    <property type="entry name" value="RIBOSOMAL_L3"/>
    <property type="match status" value="1"/>
</dbReference>
<comment type="similarity">
    <text evidence="1 7 8">Belongs to the universal ribosomal protein uL3 family.</text>
</comment>
<dbReference type="Gene3D" id="3.30.160.810">
    <property type="match status" value="1"/>
</dbReference>
<dbReference type="Pfam" id="PF00297">
    <property type="entry name" value="Ribosomal_L3"/>
    <property type="match status" value="1"/>
</dbReference>
<evidence type="ECO:0000256" key="4">
    <source>
        <dbReference type="ARBA" id="ARBA00022980"/>
    </source>
</evidence>
<dbReference type="SUPFAM" id="SSF50447">
    <property type="entry name" value="Translation proteins"/>
    <property type="match status" value="1"/>
</dbReference>
<comment type="subunit">
    <text evidence="7 9">Part of the 50S ribosomal subunit. Forms a cluster with proteins L14 and L19.</text>
</comment>
<dbReference type="InterPro" id="IPR019927">
    <property type="entry name" value="Ribosomal_uL3_bac/org-type"/>
</dbReference>
<reference evidence="11 12" key="1">
    <citation type="submission" date="2018-04" db="EMBL/GenBank/DDBJ databases">
        <title>Genomic Encyclopedia of Type Strains, Phase IV (KMG-IV): sequencing the most valuable type-strain genomes for metagenomic binning, comparative biology and taxonomic classification.</title>
        <authorList>
            <person name="Goeker M."/>
        </authorList>
    </citation>
    <scope>NUCLEOTIDE SEQUENCE [LARGE SCALE GENOMIC DNA]</scope>
    <source>
        <strain evidence="11 12">DSM 14823</strain>
    </source>
</reference>
<dbReference type="OrthoDB" id="9806135at2"/>
<dbReference type="FunFam" id="2.40.30.10:FF:000004">
    <property type="entry name" value="50S ribosomal protein L3"/>
    <property type="match status" value="1"/>
</dbReference>
<evidence type="ECO:0000256" key="1">
    <source>
        <dbReference type="ARBA" id="ARBA00006540"/>
    </source>
</evidence>
<dbReference type="PANTHER" id="PTHR11229">
    <property type="entry name" value="50S RIBOSOMAL PROTEIN L3"/>
    <property type="match status" value="1"/>
</dbReference>
<dbReference type="InterPro" id="IPR009000">
    <property type="entry name" value="Transl_B-barrel_sf"/>
</dbReference>
<evidence type="ECO:0000256" key="6">
    <source>
        <dbReference type="ARBA" id="ARBA00035243"/>
    </source>
</evidence>
<name>A0A2U1APW1_9BACT</name>
<dbReference type="GO" id="GO:0022625">
    <property type="term" value="C:cytosolic large ribosomal subunit"/>
    <property type="evidence" value="ECO:0007669"/>
    <property type="project" value="TreeGrafter"/>
</dbReference>
<dbReference type="AlphaFoldDB" id="A0A2U1APW1"/>
<dbReference type="PANTHER" id="PTHR11229:SF16">
    <property type="entry name" value="LARGE RIBOSOMAL SUBUNIT PROTEIN UL3C"/>
    <property type="match status" value="1"/>
</dbReference>
<dbReference type="Proteomes" id="UP000576225">
    <property type="component" value="Unassembled WGS sequence"/>
</dbReference>
<reference evidence="10 13" key="2">
    <citation type="submission" date="2020-04" db="EMBL/GenBank/DDBJ databases">
        <authorList>
            <person name="Hitch T.C.A."/>
            <person name="Wylensek D."/>
            <person name="Clavel T."/>
        </authorList>
    </citation>
    <scope>NUCLEOTIDE SEQUENCE [LARGE SCALE GENOMIC DNA]</scope>
    <source>
        <strain evidence="10 13">COR2-253-APC-1A</strain>
    </source>
</reference>
<dbReference type="GO" id="GO:0006412">
    <property type="term" value="P:translation"/>
    <property type="evidence" value="ECO:0007669"/>
    <property type="project" value="UniProtKB-UniRule"/>
</dbReference>
<evidence type="ECO:0000256" key="5">
    <source>
        <dbReference type="ARBA" id="ARBA00023274"/>
    </source>
</evidence>
<dbReference type="EMBL" id="QEKH01000026">
    <property type="protein sequence ID" value="PVY38436.1"/>
    <property type="molecule type" value="Genomic_DNA"/>
</dbReference>
<proteinExistence type="inferred from homology"/>
<organism evidence="11 12">
    <name type="scientific">Victivallis vadensis</name>
    <dbReference type="NCBI Taxonomy" id="172901"/>
    <lineage>
        <taxon>Bacteria</taxon>
        <taxon>Pseudomonadati</taxon>
        <taxon>Lentisphaerota</taxon>
        <taxon>Lentisphaeria</taxon>
        <taxon>Victivallales</taxon>
        <taxon>Victivallaceae</taxon>
        <taxon>Victivallis</taxon>
    </lineage>
</organism>
<dbReference type="Proteomes" id="UP000245959">
    <property type="component" value="Unassembled WGS sequence"/>
</dbReference>
<evidence type="ECO:0000256" key="7">
    <source>
        <dbReference type="HAMAP-Rule" id="MF_01325"/>
    </source>
</evidence>
<evidence type="ECO:0000256" key="2">
    <source>
        <dbReference type="ARBA" id="ARBA00022730"/>
    </source>
</evidence>
<dbReference type="HAMAP" id="MF_01325_B">
    <property type="entry name" value="Ribosomal_uL3_B"/>
    <property type="match status" value="1"/>
</dbReference>
<gene>
    <name evidence="7 10" type="primary">rplC</name>
    <name evidence="11" type="ORF">C8D82_12630</name>
    <name evidence="10" type="ORF">HF882_07520</name>
</gene>